<comment type="similarity">
    <text evidence="3">Belongs to the neutral ceramidase family.</text>
</comment>
<evidence type="ECO:0000259" key="6">
    <source>
        <dbReference type="Pfam" id="PF04734"/>
    </source>
</evidence>
<dbReference type="PROSITE" id="PS51257">
    <property type="entry name" value="PROKAR_LIPOPROTEIN"/>
    <property type="match status" value="1"/>
</dbReference>
<evidence type="ECO:0000256" key="1">
    <source>
        <dbReference type="PIRSR" id="PIRSR606823-1"/>
    </source>
</evidence>
<name>A0A7Y2E9W2_UNCEI</name>
<dbReference type="InterPro" id="IPR006823">
    <property type="entry name" value="Ceramidase_alk"/>
</dbReference>
<dbReference type="Pfam" id="PF04734">
    <property type="entry name" value="Ceramidase_alk"/>
    <property type="match status" value="2"/>
</dbReference>
<proteinExistence type="inferred from homology"/>
<gene>
    <name evidence="7" type="ORF">HKN21_10890</name>
</gene>
<keyword evidence="2" id="KW-0479">Metal-binding</keyword>
<dbReference type="GO" id="GO:0046512">
    <property type="term" value="P:sphingosine biosynthetic process"/>
    <property type="evidence" value="ECO:0007669"/>
    <property type="project" value="TreeGrafter"/>
</dbReference>
<evidence type="ECO:0000256" key="2">
    <source>
        <dbReference type="PIRSR" id="PIRSR606823-2"/>
    </source>
</evidence>
<dbReference type="GO" id="GO:0016020">
    <property type="term" value="C:membrane"/>
    <property type="evidence" value="ECO:0007669"/>
    <property type="project" value="GOC"/>
</dbReference>
<feature type="binding site" evidence="2">
    <location>
        <position position="275"/>
    </location>
    <ligand>
        <name>Zn(2+)</name>
        <dbReference type="ChEBI" id="CHEBI:29105"/>
    </ligand>
</feature>
<feature type="chain" id="PRO_5031247538" description="Neutral ceramidase" evidence="5">
    <location>
        <begin position="22"/>
        <end position="713"/>
    </location>
</feature>
<dbReference type="GO" id="GO:0017040">
    <property type="term" value="F:N-acylsphingosine amidohydrolase activity"/>
    <property type="evidence" value="ECO:0007669"/>
    <property type="project" value="UniProtKB-UniRule"/>
</dbReference>
<feature type="binding site" evidence="2">
    <location>
        <position position="476"/>
    </location>
    <ligand>
        <name>Zn(2+)</name>
        <dbReference type="ChEBI" id="CHEBI:29105"/>
    </ligand>
</feature>
<accession>A0A7Y2E9W2</accession>
<organism evidence="7 8">
    <name type="scientific">Eiseniibacteriota bacterium</name>
    <dbReference type="NCBI Taxonomy" id="2212470"/>
    <lineage>
        <taxon>Bacteria</taxon>
        <taxon>Candidatus Eiseniibacteriota</taxon>
    </lineage>
</organism>
<feature type="binding site" evidence="2">
    <location>
        <position position="130"/>
    </location>
    <ligand>
        <name>Zn(2+)</name>
        <dbReference type="ChEBI" id="CHEBI:29105"/>
    </ligand>
</feature>
<dbReference type="InterPro" id="IPR031329">
    <property type="entry name" value="NEUT/ALK_ceramidase_N"/>
</dbReference>
<keyword evidence="2" id="KW-0862">Zinc</keyword>
<keyword evidence="3" id="KW-0746">Sphingolipid metabolism</keyword>
<evidence type="ECO:0000313" key="8">
    <source>
        <dbReference type="Proteomes" id="UP000547674"/>
    </source>
</evidence>
<evidence type="ECO:0000256" key="3">
    <source>
        <dbReference type="RuleBase" id="RU366019"/>
    </source>
</evidence>
<comment type="catalytic activity">
    <reaction evidence="3">
        <text>an N-acylsphing-4-enine + H2O = sphing-4-enine + a fatty acid</text>
        <dbReference type="Rhea" id="RHEA:20856"/>
        <dbReference type="ChEBI" id="CHEBI:15377"/>
        <dbReference type="ChEBI" id="CHEBI:28868"/>
        <dbReference type="ChEBI" id="CHEBI:52639"/>
        <dbReference type="ChEBI" id="CHEBI:57756"/>
        <dbReference type="EC" id="3.5.1.23"/>
    </reaction>
</comment>
<feature type="binding site" evidence="2">
    <location>
        <position position="512"/>
    </location>
    <ligand>
        <name>Zn(2+)</name>
        <dbReference type="ChEBI" id="CHEBI:29105"/>
    </ligand>
</feature>
<evidence type="ECO:0000313" key="7">
    <source>
        <dbReference type="EMBL" id="NNF07255.1"/>
    </source>
</evidence>
<keyword evidence="3" id="KW-0443">Lipid metabolism</keyword>
<dbReference type="GO" id="GO:0046872">
    <property type="term" value="F:metal ion binding"/>
    <property type="evidence" value="ECO:0007669"/>
    <property type="project" value="UniProtKB-KW"/>
</dbReference>
<dbReference type="EC" id="3.5.1.23" evidence="3"/>
<sequence>MKSWIWILVLTVLSGCATVSGTIPPTRNLAGSSPGPEAYWVGAAETDITPTPGFANGGHSIAGQAARGVWTRLMAKAFYVEDATGTGILILTGDLWSVPAGLGDRVAEILAEDHGVSHIGREGILLHGTHTHHGPGNFASNAFYNRTAQRWQGFDPHLFEFLAQRMARAGAEAVRQKSRANLTLHTSVTKNLFRNRSLAPFMQNPDHREFVAREMLSREVAQSKSQTSDPNHSHPNPNHPNDRLAFEAVDKRVRTLVATDRHENIVAVVNFLAVHPTVLHPQTPIYSGDLFSATSAVLAHRLVSESPSAKKPIVLMINGAEGDVSPNWVRRDRKEVVELAHRLATHIGTSMLGNSLVIQGPIRKSFERVDLKGYEFREGNRRRKTSHQPLFGSAAMGGAEDGRSVLHELGWQEGRVGKRKRKAHGPKQAALDPVFLPFEFPVDLTGMLMPAHEIPSKAPLGVYRLGTIALATLPGEFTTMMGHRIAKNLGTRLGISESQVMLLGLTNEYISYFVTPEEYALQHYEGASTIYGQASGPAVNHALEKLSMRTGHDTHPRKPHRYSFQTGGRDSFGLESLGYEPYFAEEGLSMFFGDRKEIPRFEWNDRLVAMEDVVHRGETTPRVSIEVREGNQWIPYRIDNSLEDDRGLSILTVALCAGKFCDGDTKRSSPTQSRWATFWIPPGTFPETYRFRVRTLSGRTLHSPPFVSGAVPN</sequence>
<evidence type="ECO:0000256" key="5">
    <source>
        <dbReference type="SAM" id="SignalP"/>
    </source>
</evidence>
<comment type="cofactor">
    <cofactor evidence="2">
        <name>Zn(2+)</name>
        <dbReference type="ChEBI" id="CHEBI:29105"/>
    </cofactor>
    <text evidence="2">Binds 1 zinc ion per subunit.</text>
</comment>
<dbReference type="PANTHER" id="PTHR12670:SF1">
    <property type="entry name" value="NEUTRAL CERAMIDASE"/>
    <property type="match status" value="1"/>
</dbReference>
<evidence type="ECO:0000256" key="4">
    <source>
        <dbReference type="SAM" id="MobiDB-lite"/>
    </source>
</evidence>
<dbReference type="Proteomes" id="UP000547674">
    <property type="component" value="Unassembled WGS sequence"/>
</dbReference>
<dbReference type="GO" id="GO:0005576">
    <property type="term" value="C:extracellular region"/>
    <property type="evidence" value="ECO:0007669"/>
    <property type="project" value="TreeGrafter"/>
</dbReference>
<feature type="region of interest" description="Disordered" evidence="4">
    <location>
        <begin position="217"/>
        <end position="243"/>
    </location>
</feature>
<keyword evidence="5" id="KW-0732">Signal</keyword>
<feature type="domain" description="Neutral/alkaline non-lysosomal ceramidase N-terminal" evidence="6">
    <location>
        <begin position="339"/>
        <end position="537"/>
    </location>
</feature>
<dbReference type="GO" id="GO:0046514">
    <property type="term" value="P:ceramide catabolic process"/>
    <property type="evidence" value="ECO:0007669"/>
    <property type="project" value="InterPro"/>
</dbReference>
<comment type="caution">
    <text evidence="7">The sequence shown here is derived from an EMBL/GenBank/DDBJ whole genome shotgun (WGS) entry which is preliminary data.</text>
</comment>
<feature type="active site" description="Nucleophile" evidence="1">
    <location>
        <position position="325"/>
    </location>
</feature>
<feature type="signal peptide" evidence="5">
    <location>
        <begin position="1"/>
        <end position="21"/>
    </location>
</feature>
<dbReference type="PANTHER" id="PTHR12670">
    <property type="entry name" value="CERAMIDASE"/>
    <property type="match status" value="1"/>
</dbReference>
<keyword evidence="3" id="KW-0378">Hydrolase</keyword>
<protein>
    <recommendedName>
        <fullName evidence="3">Neutral ceramidase</fullName>
        <ecNumber evidence="3">3.5.1.23</ecNumber>
    </recommendedName>
</protein>
<dbReference type="AlphaFoldDB" id="A0A7Y2E9W2"/>
<dbReference type="EMBL" id="JABDJR010000436">
    <property type="protein sequence ID" value="NNF07255.1"/>
    <property type="molecule type" value="Genomic_DNA"/>
</dbReference>
<dbReference type="GO" id="GO:0042759">
    <property type="term" value="P:long-chain fatty acid biosynthetic process"/>
    <property type="evidence" value="ECO:0007669"/>
    <property type="project" value="TreeGrafter"/>
</dbReference>
<feature type="domain" description="Neutral/alkaline non-lysosomal ceramidase N-terminal" evidence="6">
    <location>
        <begin position="39"/>
        <end position="207"/>
    </location>
</feature>
<reference evidence="7 8" key="1">
    <citation type="submission" date="2020-03" db="EMBL/GenBank/DDBJ databases">
        <title>Metabolic flexibility allows generalist bacteria to become dominant in a frequently disturbed ecosystem.</title>
        <authorList>
            <person name="Chen Y.-J."/>
            <person name="Leung P.M."/>
            <person name="Bay S.K."/>
            <person name="Hugenholtz P."/>
            <person name="Kessler A.J."/>
            <person name="Shelley G."/>
            <person name="Waite D.W."/>
            <person name="Cook P.L."/>
            <person name="Greening C."/>
        </authorList>
    </citation>
    <scope>NUCLEOTIDE SEQUENCE [LARGE SCALE GENOMIC DNA]</scope>
    <source>
        <strain evidence="7">SS_bin_28</strain>
    </source>
</reference>